<feature type="transmembrane region" description="Helical" evidence="8">
    <location>
        <begin position="231"/>
        <end position="247"/>
    </location>
</feature>
<evidence type="ECO:0000256" key="6">
    <source>
        <dbReference type="ARBA" id="ARBA00023136"/>
    </source>
</evidence>
<reference evidence="9 10" key="1">
    <citation type="submission" date="2019-11" db="EMBL/GenBank/DDBJ databases">
        <authorList>
            <person name="Dong K."/>
        </authorList>
    </citation>
    <scope>NUCLEOTIDE SEQUENCE [LARGE SCALE GENOMIC DNA]</scope>
    <source>
        <strain evidence="9 10">NBRC 112902</strain>
    </source>
</reference>
<keyword evidence="6 8" id="KW-0472">Membrane</keyword>
<dbReference type="EMBL" id="WMIG01000002">
    <property type="protein sequence ID" value="MTH58734.1"/>
    <property type="molecule type" value="Genomic_DNA"/>
</dbReference>
<feature type="transmembrane region" description="Helical" evidence="8">
    <location>
        <begin position="62"/>
        <end position="85"/>
    </location>
</feature>
<feature type="transmembrane region" description="Helical" evidence="8">
    <location>
        <begin position="105"/>
        <end position="126"/>
    </location>
</feature>
<keyword evidence="3" id="KW-1003">Cell membrane</keyword>
<evidence type="ECO:0000256" key="2">
    <source>
        <dbReference type="ARBA" id="ARBA00007430"/>
    </source>
</evidence>
<name>A0A844HJX7_9RHOB</name>
<comment type="similarity">
    <text evidence="2">Belongs to the polysaccharide synthase family.</text>
</comment>
<evidence type="ECO:0000256" key="3">
    <source>
        <dbReference type="ARBA" id="ARBA00022475"/>
    </source>
</evidence>
<evidence type="ECO:0000313" key="10">
    <source>
        <dbReference type="Proteomes" id="UP000449846"/>
    </source>
</evidence>
<dbReference type="PANTHER" id="PTHR30250:SF10">
    <property type="entry name" value="LIPOPOLYSACCHARIDE BIOSYNTHESIS PROTEIN WZXC"/>
    <property type="match status" value="1"/>
</dbReference>
<comment type="subcellular location">
    <subcellularLocation>
        <location evidence="1">Cell membrane</location>
        <topology evidence="1">Multi-pass membrane protein</topology>
    </subcellularLocation>
</comment>
<feature type="transmembrane region" description="Helical" evidence="8">
    <location>
        <begin position="343"/>
        <end position="363"/>
    </location>
</feature>
<proteinExistence type="inferred from homology"/>
<dbReference type="RefSeq" id="WP_155038663.1">
    <property type="nucleotide sequence ID" value="NZ_JBHGCD010000005.1"/>
</dbReference>
<comment type="caution">
    <text evidence="9">The sequence shown here is derived from an EMBL/GenBank/DDBJ whole genome shotgun (WGS) entry which is preliminary data.</text>
</comment>
<evidence type="ECO:0000256" key="7">
    <source>
        <dbReference type="SAM" id="MobiDB-lite"/>
    </source>
</evidence>
<dbReference type="Proteomes" id="UP000449846">
    <property type="component" value="Unassembled WGS sequence"/>
</dbReference>
<feature type="transmembrane region" description="Helical" evidence="8">
    <location>
        <begin position="192"/>
        <end position="211"/>
    </location>
</feature>
<keyword evidence="5 8" id="KW-1133">Transmembrane helix</keyword>
<dbReference type="PANTHER" id="PTHR30250">
    <property type="entry name" value="PST FAMILY PREDICTED COLANIC ACID TRANSPORTER"/>
    <property type="match status" value="1"/>
</dbReference>
<feature type="transmembrane region" description="Helical" evidence="8">
    <location>
        <begin position="375"/>
        <end position="398"/>
    </location>
</feature>
<dbReference type="AlphaFoldDB" id="A0A844HJX7"/>
<organism evidence="9 10">
    <name type="scientific">Paracoccus litorisediminis</name>
    <dbReference type="NCBI Taxonomy" id="2006130"/>
    <lineage>
        <taxon>Bacteria</taxon>
        <taxon>Pseudomonadati</taxon>
        <taxon>Pseudomonadota</taxon>
        <taxon>Alphaproteobacteria</taxon>
        <taxon>Rhodobacterales</taxon>
        <taxon>Paracoccaceae</taxon>
        <taxon>Paracoccus</taxon>
    </lineage>
</organism>
<evidence type="ECO:0000256" key="8">
    <source>
        <dbReference type="SAM" id="Phobius"/>
    </source>
</evidence>
<dbReference type="Pfam" id="PF13440">
    <property type="entry name" value="Polysacc_synt_3"/>
    <property type="match status" value="1"/>
</dbReference>
<dbReference type="OrthoDB" id="7605542at2"/>
<feature type="transmembrane region" description="Helical" evidence="8">
    <location>
        <begin position="132"/>
        <end position="152"/>
    </location>
</feature>
<sequence length="461" mass="50542">MTSELPVEVQQEAAEAPQGRSMASRALGSGAWSMLSFGLGQIMRLASNLILTRILSPDDFGLMALVSSFMIGLAMFSDMGIAPSIQQSKRGDDPAFLDTAWTIKVIRGFILFAVSCAMAWPLALFYDIPALAWVFPAAASSMLVGGFVSTRIDTAARHLQVGRLTLVELLSQLIGILITVGAALILRDVWALVWGIVLGAFVQLLMIRYMLPGHVDRFRMEPEARNEIVKFGKWIFFSTICGFLLFQGDRLILGRVLNLDHLGVYNIALFLASVPSQLGSAIAGRLFIPMYREHPPSESEANRRTMQRTRMGFTLLLLSVGIVLALVGPWLVDHLYDPRYARAGGILVAIASIQLLMCIPLNYESAALATGDSRAFFVMQSSRALIYFSLVLTGTWFFGLTGLLAGQALAQIFCYPVSVWMARRQKAWDPRHDVLAILIAVVGAACALILHHDIVSQALLH</sequence>
<dbReference type="InterPro" id="IPR050833">
    <property type="entry name" value="Poly_Biosynth_Transport"/>
</dbReference>
<keyword evidence="10" id="KW-1185">Reference proteome</keyword>
<evidence type="ECO:0000256" key="5">
    <source>
        <dbReference type="ARBA" id="ARBA00022989"/>
    </source>
</evidence>
<feature type="transmembrane region" description="Helical" evidence="8">
    <location>
        <begin position="267"/>
        <end position="288"/>
    </location>
</feature>
<feature type="region of interest" description="Disordered" evidence="7">
    <location>
        <begin position="1"/>
        <end position="21"/>
    </location>
</feature>
<evidence type="ECO:0000256" key="1">
    <source>
        <dbReference type="ARBA" id="ARBA00004651"/>
    </source>
</evidence>
<protein>
    <submittedName>
        <fullName evidence="9">Oligosaccharide flippase family protein</fullName>
    </submittedName>
</protein>
<keyword evidence="4 8" id="KW-0812">Transmembrane</keyword>
<evidence type="ECO:0000256" key="4">
    <source>
        <dbReference type="ARBA" id="ARBA00022692"/>
    </source>
</evidence>
<feature type="transmembrane region" description="Helical" evidence="8">
    <location>
        <begin position="309"/>
        <end position="331"/>
    </location>
</feature>
<evidence type="ECO:0000313" key="9">
    <source>
        <dbReference type="EMBL" id="MTH58734.1"/>
    </source>
</evidence>
<gene>
    <name evidence="9" type="ORF">GL300_05865</name>
</gene>
<accession>A0A844HJX7</accession>
<feature type="transmembrane region" description="Helical" evidence="8">
    <location>
        <begin position="434"/>
        <end position="452"/>
    </location>
</feature>
<dbReference type="GO" id="GO:0005886">
    <property type="term" value="C:plasma membrane"/>
    <property type="evidence" value="ECO:0007669"/>
    <property type="project" value="UniProtKB-SubCell"/>
</dbReference>
<feature type="transmembrane region" description="Helical" evidence="8">
    <location>
        <begin position="30"/>
        <end position="50"/>
    </location>
</feature>
<feature type="transmembrane region" description="Helical" evidence="8">
    <location>
        <begin position="164"/>
        <end position="186"/>
    </location>
</feature>